<reference evidence="3" key="1">
    <citation type="submission" date="2019-06" db="EMBL/GenBank/DDBJ databases">
        <title>Draft genome sequence of the griseofulvin-producing fungus Xylaria cubensis strain G536.</title>
        <authorList>
            <person name="Mead M.E."/>
            <person name="Raja H.A."/>
            <person name="Steenwyk J.L."/>
            <person name="Knowles S.L."/>
            <person name="Oberlies N.H."/>
            <person name="Rokas A."/>
        </authorList>
    </citation>
    <scope>NUCLEOTIDE SEQUENCE [LARGE SCALE GENOMIC DNA]</scope>
    <source>
        <strain evidence="3">G536</strain>
    </source>
</reference>
<dbReference type="Proteomes" id="UP000319160">
    <property type="component" value="Unassembled WGS sequence"/>
</dbReference>
<keyword evidence="3" id="KW-1185">Reference proteome</keyword>
<proteinExistence type="predicted"/>
<evidence type="ECO:0000313" key="3">
    <source>
        <dbReference type="Proteomes" id="UP000319160"/>
    </source>
</evidence>
<dbReference type="EMBL" id="VFLP01000041">
    <property type="protein sequence ID" value="TRX91851.1"/>
    <property type="molecule type" value="Genomic_DNA"/>
</dbReference>
<feature type="region of interest" description="Disordered" evidence="1">
    <location>
        <begin position="22"/>
        <end position="43"/>
    </location>
</feature>
<dbReference type="OrthoDB" id="4765810at2759"/>
<accession>A0A553HV70</accession>
<protein>
    <submittedName>
        <fullName evidence="2">Uncharacterized protein</fullName>
    </submittedName>
</protein>
<comment type="caution">
    <text evidence="2">The sequence shown here is derived from an EMBL/GenBank/DDBJ whole genome shotgun (WGS) entry which is preliminary data.</text>
</comment>
<evidence type="ECO:0000256" key="1">
    <source>
        <dbReference type="SAM" id="MobiDB-lite"/>
    </source>
</evidence>
<evidence type="ECO:0000313" key="2">
    <source>
        <dbReference type="EMBL" id="TRX91851.1"/>
    </source>
</evidence>
<feature type="compositionally biased region" description="Polar residues" evidence="1">
    <location>
        <begin position="28"/>
        <end position="43"/>
    </location>
</feature>
<gene>
    <name evidence="2" type="ORF">FHL15_007170</name>
</gene>
<sequence>MPLHRSASLHLEELPSLQLDSETRQLEQSDSPPFTPASPTDLISTSPIMKEKKKKYDFWQCGHITRIKDGETVSEDANLDPLLFVRRGSIRPKFGDACPRCYTDRAVQRLQSIGELLLDCGQHEAVRMAAGRVMALTEYLERTPAIETLPVEGSLVNYPEEFRDMMRHVVELGIEVYTSATEDFAAAHRRLRSRVSDKFVDRINAIRDNAQLYFTTGGTPVARECMVRIVTETSEMVNQLREYEEGELKLLSHLDIMAGELKKLVDAYLESNKQHAEALKHPEF</sequence>
<dbReference type="AlphaFoldDB" id="A0A553HV70"/>
<name>A0A553HV70_9PEZI</name>
<organism evidence="2 3">
    <name type="scientific">Xylaria flabelliformis</name>
    <dbReference type="NCBI Taxonomy" id="2512241"/>
    <lineage>
        <taxon>Eukaryota</taxon>
        <taxon>Fungi</taxon>
        <taxon>Dikarya</taxon>
        <taxon>Ascomycota</taxon>
        <taxon>Pezizomycotina</taxon>
        <taxon>Sordariomycetes</taxon>
        <taxon>Xylariomycetidae</taxon>
        <taxon>Xylariales</taxon>
        <taxon>Xylariaceae</taxon>
        <taxon>Xylaria</taxon>
    </lineage>
</organism>